<organism evidence="1 2">
    <name type="scientific">Bifidobacterium cuniculi</name>
    <dbReference type="NCBI Taxonomy" id="1688"/>
    <lineage>
        <taxon>Bacteria</taxon>
        <taxon>Bacillati</taxon>
        <taxon>Actinomycetota</taxon>
        <taxon>Actinomycetes</taxon>
        <taxon>Bifidobacteriales</taxon>
        <taxon>Bifidobacteriaceae</taxon>
        <taxon>Bifidobacterium</taxon>
    </lineage>
</organism>
<dbReference type="Proteomes" id="UP000029067">
    <property type="component" value="Unassembled WGS sequence"/>
</dbReference>
<keyword evidence="2" id="KW-1185">Reference proteome</keyword>
<comment type="caution">
    <text evidence="1">The sequence shown here is derived from an EMBL/GenBank/DDBJ whole genome shotgun (WGS) entry which is preliminary data.</text>
</comment>
<proteinExistence type="predicted"/>
<dbReference type="EMBL" id="JGYV01000006">
    <property type="protein sequence ID" value="KFI63915.1"/>
    <property type="molecule type" value="Genomic_DNA"/>
</dbReference>
<dbReference type="InterPro" id="IPR027417">
    <property type="entry name" value="P-loop_NTPase"/>
</dbReference>
<evidence type="ECO:0000313" key="1">
    <source>
        <dbReference type="EMBL" id="KFI63915.1"/>
    </source>
</evidence>
<dbReference type="eggNOG" id="COG1672">
    <property type="taxonomic scope" value="Bacteria"/>
</dbReference>
<name>A0A087AYR5_9BIFI</name>
<protein>
    <submittedName>
        <fullName evidence="1">Exopolyphosphatase</fullName>
    </submittedName>
</protein>
<reference evidence="1 2" key="1">
    <citation type="submission" date="2014-03" db="EMBL/GenBank/DDBJ databases">
        <title>Genomics of Bifidobacteria.</title>
        <authorList>
            <person name="Ventura M."/>
            <person name="Milani C."/>
            <person name="Lugli G.A."/>
        </authorList>
    </citation>
    <scope>NUCLEOTIDE SEQUENCE [LARGE SCALE GENOMIC DNA]</scope>
    <source>
        <strain evidence="1 2">LMG 10738</strain>
    </source>
</reference>
<gene>
    <name evidence="1" type="ORF">BCUN_1527</name>
</gene>
<accession>A0A087AYR5</accession>
<evidence type="ECO:0000313" key="2">
    <source>
        <dbReference type="Proteomes" id="UP000029067"/>
    </source>
</evidence>
<dbReference type="STRING" id="1688.BCUN_1527"/>
<dbReference type="SUPFAM" id="SSF52540">
    <property type="entry name" value="P-loop containing nucleoside triphosphate hydrolases"/>
    <property type="match status" value="1"/>
</dbReference>
<dbReference type="AlphaFoldDB" id="A0A087AYR5"/>
<sequence length="184" mass="20601">MRLQILIEDMVSELGKENLGLFLFIDEFQGMAPDLMALLLSVQHRMGQCNLPFFIIGAGLSNLPGVLTRVRSYVERLFDYRTLGMLDDQATAEGFRKPAEQSGRHFTDDALRELVRLSRGYPYFIQAYGSATWNASDSAPSPSRRCTTACPRHGRHSTRDCTCPDGSVPARWAVTTWLPSAARK</sequence>